<feature type="domain" description="AAA" evidence="1">
    <location>
        <begin position="3"/>
        <end position="75"/>
    </location>
</feature>
<dbReference type="Gene3D" id="3.40.50.300">
    <property type="entry name" value="P-loop containing nucleotide triphosphate hydrolases"/>
    <property type="match status" value="1"/>
</dbReference>
<dbReference type="EMBL" id="JANPXH010000589">
    <property type="protein sequence ID" value="MCR6678920.1"/>
    <property type="molecule type" value="Genomic_DNA"/>
</dbReference>
<protein>
    <submittedName>
        <fullName evidence="2">AAA family ATPase</fullName>
    </submittedName>
</protein>
<gene>
    <name evidence="2" type="ORF">NVV43_25810</name>
</gene>
<dbReference type="PANTHER" id="PTHR13696:SF52">
    <property type="entry name" value="PARA FAMILY PROTEIN CT_582"/>
    <property type="match status" value="1"/>
</dbReference>
<reference evidence="2" key="1">
    <citation type="submission" date="2022-07" db="EMBL/GenBank/DDBJ databases">
        <title>Diversity of ethanolamine utilization by human commensal Escherichia coli.</title>
        <authorList>
            <person name="Jubelin G."/>
        </authorList>
    </citation>
    <scope>NUCLEOTIDE SEQUENCE</scope>
    <source>
        <strain evidence="2">S1</strain>
    </source>
</reference>
<name>A0AAW5MTF0_9ESCH</name>
<organism evidence="2 3">
    <name type="scientific">Escherichia marmotae</name>
    <dbReference type="NCBI Taxonomy" id="1499973"/>
    <lineage>
        <taxon>Bacteria</taxon>
        <taxon>Pseudomonadati</taxon>
        <taxon>Pseudomonadota</taxon>
        <taxon>Gammaproteobacteria</taxon>
        <taxon>Enterobacterales</taxon>
        <taxon>Enterobacteriaceae</taxon>
        <taxon>Escherichia</taxon>
    </lineage>
</organism>
<dbReference type="Pfam" id="PF13614">
    <property type="entry name" value="AAA_31"/>
    <property type="match status" value="1"/>
</dbReference>
<dbReference type="PANTHER" id="PTHR13696">
    <property type="entry name" value="P-LOOP CONTAINING NUCLEOSIDE TRIPHOSPHATE HYDROLASE"/>
    <property type="match status" value="1"/>
</dbReference>
<sequence length="77" mass="7880">MARIVAVVNQKGGVGKTTTAVNLAASVAAAGHKVLLVDFDPQGNASSAIGYPKDKIELSIYDAILGEVAMADVIRPT</sequence>
<accession>A0AAW5MTF0</accession>
<dbReference type="SUPFAM" id="SSF52540">
    <property type="entry name" value="P-loop containing nucleoside triphosphate hydrolases"/>
    <property type="match status" value="1"/>
</dbReference>
<evidence type="ECO:0000259" key="1">
    <source>
        <dbReference type="Pfam" id="PF13614"/>
    </source>
</evidence>
<evidence type="ECO:0000313" key="3">
    <source>
        <dbReference type="Proteomes" id="UP001206878"/>
    </source>
</evidence>
<dbReference type="AlphaFoldDB" id="A0AAW5MTF0"/>
<dbReference type="InterPro" id="IPR027417">
    <property type="entry name" value="P-loop_NTPase"/>
</dbReference>
<dbReference type="Proteomes" id="UP001206878">
    <property type="component" value="Unassembled WGS sequence"/>
</dbReference>
<dbReference type="CDD" id="cd02042">
    <property type="entry name" value="ParAB_family"/>
    <property type="match status" value="1"/>
</dbReference>
<dbReference type="InterPro" id="IPR050678">
    <property type="entry name" value="DNA_Partitioning_ATPase"/>
</dbReference>
<feature type="non-terminal residue" evidence="2">
    <location>
        <position position="77"/>
    </location>
</feature>
<proteinExistence type="predicted"/>
<dbReference type="InterPro" id="IPR025669">
    <property type="entry name" value="AAA_dom"/>
</dbReference>
<evidence type="ECO:0000313" key="2">
    <source>
        <dbReference type="EMBL" id="MCR6678920.1"/>
    </source>
</evidence>
<comment type="caution">
    <text evidence="2">The sequence shown here is derived from an EMBL/GenBank/DDBJ whole genome shotgun (WGS) entry which is preliminary data.</text>
</comment>